<dbReference type="GO" id="GO:0003824">
    <property type="term" value="F:catalytic activity"/>
    <property type="evidence" value="ECO:0007669"/>
    <property type="project" value="InterPro"/>
</dbReference>
<organism evidence="3 4">
    <name type="scientific">Iamia majanohamensis</name>
    <dbReference type="NCBI Taxonomy" id="467976"/>
    <lineage>
        <taxon>Bacteria</taxon>
        <taxon>Bacillati</taxon>
        <taxon>Actinomycetota</taxon>
        <taxon>Acidimicrobiia</taxon>
        <taxon>Acidimicrobiales</taxon>
        <taxon>Iamiaceae</taxon>
        <taxon>Iamia</taxon>
    </lineage>
</organism>
<evidence type="ECO:0000259" key="2">
    <source>
        <dbReference type="Pfam" id="PF01467"/>
    </source>
</evidence>
<dbReference type="SUPFAM" id="SSF52374">
    <property type="entry name" value="Nucleotidylyl transferase"/>
    <property type="match status" value="1"/>
</dbReference>
<dbReference type="AlphaFoldDB" id="A0AAF0BX60"/>
<dbReference type="InterPro" id="IPR014729">
    <property type="entry name" value="Rossmann-like_a/b/a_fold"/>
</dbReference>
<sequence>MLAVYPGSFDPPTVAHVAIARAALAHVEEVRLVLSEVALGKEDLPADRVGVEVRRAVLEDLAAEVPGLDVAVTATTLVAEISAEAGADAVVVGADKWAQILDPSWYGGSLTARDAALARLPKVLLAPRPPGTASTPSPAPPPTAHWLEVVTLDLDPAHGLVSSTRARAGEHALMAEVARRSGHWATGSPGPPDGPGRGR</sequence>
<dbReference type="Proteomes" id="UP001216390">
    <property type="component" value="Chromosome"/>
</dbReference>
<reference evidence="3" key="1">
    <citation type="submission" date="2023-01" db="EMBL/GenBank/DDBJ databases">
        <title>The diversity of Class Acidimicrobiia in South China Sea sediment environments and the proposal of Iamia marina sp. nov., a novel species of the genus Iamia.</title>
        <authorList>
            <person name="He Y."/>
            <person name="Tian X."/>
        </authorList>
    </citation>
    <scope>NUCLEOTIDE SEQUENCE</scope>
    <source>
        <strain evidence="3">DSM 19957</strain>
    </source>
</reference>
<gene>
    <name evidence="3" type="ORF">PO878_06130</name>
</gene>
<dbReference type="InterPro" id="IPR004821">
    <property type="entry name" value="Cyt_trans-like"/>
</dbReference>
<evidence type="ECO:0000313" key="4">
    <source>
        <dbReference type="Proteomes" id="UP001216390"/>
    </source>
</evidence>
<evidence type="ECO:0000256" key="1">
    <source>
        <dbReference type="SAM" id="MobiDB-lite"/>
    </source>
</evidence>
<accession>A0AAF0BX60</accession>
<dbReference type="Gene3D" id="3.40.50.620">
    <property type="entry name" value="HUPs"/>
    <property type="match status" value="1"/>
</dbReference>
<feature type="compositionally biased region" description="Pro residues" evidence="1">
    <location>
        <begin position="189"/>
        <end position="199"/>
    </location>
</feature>
<protein>
    <recommendedName>
        <fullName evidence="2">Cytidyltransferase-like domain-containing protein</fullName>
    </recommendedName>
</protein>
<evidence type="ECO:0000313" key="3">
    <source>
        <dbReference type="EMBL" id="WCO68304.1"/>
    </source>
</evidence>
<dbReference type="KEGG" id="ima:PO878_06130"/>
<keyword evidence="4" id="KW-1185">Reference proteome</keyword>
<dbReference type="RefSeq" id="WP_272737821.1">
    <property type="nucleotide sequence ID" value="NZ_CP116942.1"/>
</dbReference>
<dbReference type="EMBL" id="CP116942">
    <property type="protein sequence ID" value="WCO68304.1"/>
    <property type="molecule type" value="Genomic_DNA"/>
</dbReference>
<dbReference type="Pfam" id="PF01467">
    <property type="entry name" value="CTP_transf_like"/>
    <property type="match status" value="1"/>
</dbReference>
<proteinExistence type="predicted"/>
<name>A0AAF0BX60_9ACTN</name>
<feature type="domain" description="Cytidyltransferase-like" evidence="2">
    <location>
        <begin position="4"/>
        <end position="106"/>
    </location>
</feature>
<feature type="region of interest" description="Disordered" evidence="1">
    <location>
        <begin position="179"/>
        <end position="199"/>
    </location>
</feature>